<dbReference type="Proteomes" id="UP000193467">
    <property type="component" value="Unassembled WGS sequence"/>
</dbReference>
<proteinExistence type="predicted"/>
<feature type="non-terminal residue" evidence="2">
    <location>
        <position position="1"/>
    </location>
</feature>
<name>A0A1Y2CA83_9BASI</name>
<reference evidence="2 3" key="1">
    <citation type="submission" date="2016-07" db="EMBL/GenBank/DDBJ databases">
        <title>Pervasive Adenine N6-methylation of Active Genes in Fungi.</title>
        <authorList>
            <consortium name="DOE Joint Genome Institute"/>
            <person name="Mondo S.J."/>
            <person name="Dannebaum R.O."/>
            <person name="Kuo R.C."/>
            <person name="Labutti K."/>
            <person name="Haridas S."/>
            <person name="Kuo A."/>
            <person name="Salamov A."/>
            <person name="Ahrendt S.R."/>
            <person name="Lipzen A."/>
            <person name="Sullivan W."/>
            <person name="Andreopoulos W.B."/>
            <person name="Clum A."/>
            <person name="Lindquist E."/>
            <person name="Daum C."/>
            <person name="Ramamoorthy G.K."/>
            <person name="Gryganskyi A."/>
            <person name="Culley D."/>
            <person name="Magnuson J.K."/>
            <person name="James T.Y."/>
            <person name="O'Malley M.A."/>
            <person name="Stajich J.E."/>
            <person name="Spatafora J.W."/>
            <person name="Visel A."/>
            <person name="Grigoriev I.V."/>
        </authorList>
    </citation>
    <scope>NUCLEOTIDE SEQUENCE [LARGE SCALE GENOMIC DNA]</scope>
    <source>
        <strain evidence="2 3">62-1032</strain>
    </source>
</reference>
<comment type="caution">
    <text evidence="2">The sequence shown here is derived from an EMBL/GenBank/DDBJ whole genome shotgun (WGS) entry which is preliminary data.</text>
</comment>
<dbReference type="InParanoid" id="A0A1Y2CA83"/>
<dbReference type="AlphaFoldDB" id="A0A1Y2CA83"/>
<protein>
    <submittedName>
        <fullName evidence="2">Uncharacterized protein</fullName>
    </submittedName>
</protein>
<organism evidence="2 3">
    <name type="scientific">Leucosporidium creatinivorum</name>
    <dbReference type="NCBI Taxonomy" id="106004"/>
    <lineage>
        <taxon>Eukaryota</taxon>
        <taxon>Fungi</taxon>
        <taxon>Dikarya</taxon>
        <taxon>Basidiomycota</taxon>
        <taxon>Pucciniomycotina</taxon>
        <taxon>Microbotryomycetes</taxon>
        <taxon>Leucosporidiales</taxon>
        <taxon>Leucosporidium</taxon>
    </lineage>
</organism>
<gene>
    <name evidence="2" type="ORF">BCR35DRAFT_336340</name>
</gene>
<evidence type="ECO:0000256" key="1">
    <source>
        <dbReference type="SAM" id="MobiDB-lite"/>
    </source>
</evidence>
<keyword evidence="3" id="KW-1185">Reference proteome</keyword>
<dbReference type="EMBL" id="MCGR01000127">
    <property type="protein sequence ID" value="ORY43942.1"/>
    <property type="molecule type" value="Genomic_DNA"/>
</dbReference>
<evidence type="ECO:0000313" key="2">
    <source>
        <dbReference type="EMBL" id="ORY43942.1"/>
    </source>
</evidence>
<feature type="region of interest" description="Disordered" evidence="1">
    <location>
        <begin position="89"/>
        <end position="110"/>
    </location>
</feature>
<accession>A0A1Y2CA83</accession>
<sequence>TGRSWKKLQTFFYTPSLASTSSFLEALFPPELLESTNPDLDLEDDYAVQEATEQLYLHPPAEVQHELERRARWLKEVWKDGEILRDWDAERKKREKEEAKGAKSGPSKDV</sequence>
<evidence type="ECO:0000313" key="3">
    <source>
        <dbReference type="Proteomes" id="UP000193467"/>
    </source>
</evidence>